<accession>A0A7Y4NXB3</accession>
<dbReference type="EMBL" id="JACHKF010000001">
    <property type="protein sequence ID" value="MBB6567692.1"/>
    <property type="molecule type" value="Genomic_DNA"/>
</dbReference>
<dbReference type="PANTHER" id="PTHR36848">
    <property type="entry name" value="DNA-BINDING PROTEIN (PUTATIVE SECRETED PROTEIN)-RELATED"/>
    <property type="match status" value="1"/>
</dbReference>
<evidence type="ECO:0000313" key="2">
    <source>
        <dbReference type="EMBL" id="NOL39707.1"/>
    </source>
</evidence>
<reference evidence="1 4" key="2">
    <citation type="submission" date="2020-08" db="EMBL/GenBank/DDBJ databases">
        <title>Sequencing the genomes of 1000 actinobacteria strains.</title>
        <authorList>
            <person name="Klenk H.-P."/>
        </authorList>
    </citation>
    <scope>NUCLEOTIDE SEQUENCE [LARGE SCALE GENOMIC DNA]</scope>
    <source>
        <strain evidence="1 4">DSM 15626</strain>
    </source>
</reference>
<organism evidence="2 3">
    <name type="scientific">Kribbella sandramycini</name>
    <dbReference type="NCBI Taxonomy" id="60450"/>
    <lineage>
        <taxon>Bacteria</taxon>
        <taxon>Bacillati</taxon>
        <taxon>Actinomycetota</taxon>
        <taxon>Actinomycetes</taxon>
        <taxon>Propionibacteriales</taxon>
        <taxon>Kribbellaceae</taxon>
        <taxon>Kribbella</taxon>
    </lineage>
</organism>
<evidence type="ECO:0000313" key="3">
    <source>
        <dbReference type="Proteomes" id="UP000534306"/>
    </source>
</evidence>
<dbReference type="EMBL" id="JABJRC010000001">
    <property type="protein sequence ID" value="NOL39707.1"/>
    <property type="molecule type" value="Genomic_DNA"/>
</dbReference>
<name>A0A7Y4NXB3_9ACTN</name>
<protein>
    <recommendedName>
        <fullName evidence="5">Alpha-L-rhamnosidase-like protein</fullName>
    </recommendedName>
</protein>
<comment type="caution">
    <text evidence="2">The sequence shown here is derived from an EMBL/GenBank/DDBJ whole genome shotgun (WGS) entry which is preliminary data.</text>
</comment>
<reference evidence="2 3" key="1">
    <citation type="submission" date="2020-05" db="EMBL/GenBank/DDBJ databases">
        <title>Genome sequence of Kribbella sandramycini ATCC 39419.</title>
        <authorList>
            <person name="Maclea K.S."/>
            <person name="Fair J.L."/>
        </authorList>
    </citation>
    <scope>NUCLEOTIDE SEQUENCE [LARGE SCALE GENOMIC DNA]</scope>
    <source>
        <strain evidence="2 3">ATCC 39419</strain>
    </source>
</reference>
<dbReference type="PANTHER" id="PTHR36848:SF2">
    <property type="entry name" value="SECRETED PROTEIN"/>
    <property type="match status" value="1"/>
</dbReference>
<dbReference type="InterPro" id="IPR053161">
    <property type="entry name" value="Ulvan_degrading_GH"/>
</dbReference>
<dbReference type="RefSeq" id="WP_171671536.1">
    <property type="nucleotide sequence ID" value="NZ_BAAAGT010000003.1"/>
</dbReference>
<evidence type="ECO:0008006" key="5">
    <source>
        <dbReference type="Google" id="ProtNLM"/>
    </source>
</evidence>
<evidence type="ECO:0000313" key="4">
    <source>
        <dbReference type="Proteomes" id="UP000553957"/>
    </source>
</evidence>
<dbReference type="Proteomes" id="UP000553957">
    <property type="component" value="Unassembled WGS sequence"/>
</dbReference>
<proteinExistence type="predicted"/>
<keyword evidence="3" id="KW-1185">Reference proteome</keyword>
<sequence>MSIAPLLWHHGEDPETIVREIEAIASSGIRAFVLEPRPHPDYLGPRYWSDVDVVLAAARERDLKVWFFDDGRFPSGWVSGRVSERPDLVKRHLAAHRLDVQGPRAGASVSAKHWLPDGITLHAVVAVRRDSVDTIDSDTLVDLTASVVDGVLYWDVPPGRWRIAVLTEGDRGLEDETAEYLNPIAEGAAAFQLAVVHEAHRERYGADFGGLISGFFQDEPRFGNGTGYEFQFGQPAEVRDGNPRDYVLPFSPALWARLVKQWGADARRRLPLLWWDGEPELTAQTRYTFMDEATRLYAEFQRELGQWCDDAGVQMIGHVVEDNGAHTRLGWGAGHYFRALNGQHMGGIDLVQHVQPGVIDGRRVGTFGRYDDEFYYWGLAKLASSAAHIDPRKAGRAMCEAFGAYGWHLGLRLMKQLTDHLAVRGVNFLVPHAFSPRTWDPDCPPHFYNGGLNPQWPHFPVWREYADRLCSELSGGTHHNDAMVLYHAEAEWAGEAMPFQRVLQVLMQAQRDAHVVPIDSLAAVKPELLIVPYAQRIPPELAETILALDIRTIFVDAVPQAFSGAAAAELMSRLTDHVDVVPLSDLAQLFTAAAWTPSEPQPWLRILRYDEKAFLVNESITETVDTWLTLPALEGHPVRTDLLASAEWTPELSGDRVRLRLGPSESCLLTWRPAALPDLPVRVARADLPQDGWTVSTRAYSDSKFRPVALTSLGPANTPERLAGFAGTIRYERLTDLTDVTAIDLGEAGETAELVVDGESLGVRIAHPYLFSVPHTHRRPVTLTVDVTTTLAPVAADNSYDAYVTLDPTGLIGPVTLFH</sequence>
<evidence type="ECO:0000313" key="1">
    <source>
        <dbReference type="EMBL" id="MBB6567692.1"/>
    </source>
</evidence>
<dbReference type="Proteomes" id="UP000534306">
    <property type="component" value="Unassembled WGS sequence"/>
</dbReference>
<dbReference type="AlphaFoldDB" id="A0A7Y4NXB3"/>
<gene>
    <name evidence="1" type="ORF">HNR71_003329</name>
    <name evidence="2" type="ORF">HPO96_05565</name>
</gene>